<dbReference type="InterPro" id="IPR036179">
    <property type="entry name" value="Ig-like_dom_sf"/>
</dbReference>
<dbReference type="InterPro" id="IPR013783">
    <property type="entry name" value="Ig-like_fold"/>
</dbReference>
<gene>
    <name evidence="1" type="ORF">OFUS_LOCUS3942</name>
</gene>
<dbReference type="OrthoDB" id="6284188at2759"/>
<dbReference type="AlphaFoldDB" id="A0A8J1XKT0"/>
<protein>
    <submittedName>
        <fullName evidence="1">Uncharacterized protein</fullName>
    </submittedName>
</protein>
<evidence type="ECO:0000313" key="1">
    <source>
        <dbReference type="EMBL" id="CAH1776806.1"/>
    </source>
</evidence>
<accession>A0A8J1XKT0</accession>
<sequence length="248" mass="27592">MDTRLLLGVLVALLGTALANPSWSVTVEYGKNVILSCNDTSAPPTTDVVRNRWMLPDLRIVDKGWTDDDGRRGVIDDGKRFNITMLSDRDFGIYHCMFEKTDGTYFVVKRGVNVGGPYYGNLWDKYRMSVIIGGSAAGGFAAVMILICLVYKFRWRPPVEEDQYKSPPTNGQIDGYGVAHVPSDTKDDIERIPMAQYHTGNEKNGDAPVPAQTETAQLTNEVKVKDNSSYVYDNPAMKITDPDKLTQL</sequence>
<dbReference type="Gene3D" id="2.60.40.10">
    <property type="entry name" value="Immunoglobulins"/>
    <property type="match status" value="1"/>
</dbReference>
<dbReference type="EMBL" id="CAIIXF020000002">
    <property type="protein sequence ID" value="CAH1776806.1"/>
    <property type="molecule type" value="Genomic_DNA"/>
</dbReference>
<keyword evidence="2" id="KW-1185">Reference proteome</keyword>
<comment type="caution">
    <text evidence="1">The sequence shown here is derived from an EMBL/GenBank/DDBJ whole genome shotgun (WGS) entry which is preliminary data.</text>
</comment>
<reference evidence="1" key="1">
    <citation type="submission" date="2022-03" db="EMBL/GenBank/DDBJ databases">
        <authorList>
            <person name="Martin C."/>
        </authorList>
    </citation>
    <scope>NUCLEOTIDE SEQUENCE</scope>
</reference>
<evidence type="ECO:0000313" key="2">
    <source>
        <dbReference type="Proteomes" id="UP000749559"/>
    </source>
</evidence>
<dbReference type="Proteomes" id="UP000749559">
    <property type="component" value="Unassembled WGS sequence"/>
</dbReference>
<name>A0A8J1XKT0_OWEFU</name>
<proteinExistence type="predicted"/>
<dbReference type="SUPFAM" id="SSF48726">
    <property type="entry name" value="Immunoglobulin"/>
    <property type="match status" value="1"/>
</dbReference>
<organism evidence="1 2">
    <name type="scientific">Owenia fusiformis</name>
    <name type="common">Polychaete worm</name>
    <dbReference type="NCBI Taxonomy" id="6347"/>
    <lineage>
        <taxon>Eukaryota</taxon>
        <taxon>Metazoa</taxon>
        <taxon>Spiralia</taxon>
        <taxon>Lophotrochozoa</taxon>
        <taxon>Annelida</taxon>
        <taxon>Polychaeta</taxon>
        <taxon>Sedentaria</taxon>
        <taxon>Canalipalpata</taxon>
        <taxon>Sabellida</taxon>
        <taxon>Oweniida</taxon>
        <taxon>Oweniidae</taxon>
        <taxon>Owenia</taxon>
    </lineage>
</organism>